<proteinExistence type="predicted"/>
<protein>
    <submittedName>
        <fullName evidence="3">C2H2-type domain-containing protein</fullName>
    </submittedName>
</protein>
<dbReference type="WBParaSite" id="jg8449.2">
    <property type="protein sequence ID" value="jg8449.2"/>
    <property type="gene ID" value="jg8449"/>
</dbReference>
<organism evidence="2 3">
    <name type="scientific">Ditylenchus dipsaci</name>
    <dbReference type="NCBI Taxonomy" id="166011"/>
    <lineage>
        <taxon>Eukaryota</taxon>
        <taxon>Metazoa</taxon>
        <taxon>Ecdysozoa</taxon>
        <taxon>Nematoda</taxon>
        <taxon>Chromadorea</taxon>
        <taxon>Rhabditida</taxon>
        <taxon>Tylenchina</taxon>
        <taxon>Tylenchomorpha</taxon>
        <taxon>Sphaerularioidea</taxon>
        <taxon>Anguinidae</taxon>
        <taxon>Anguininae</taxon>
        <taxon>Ditylenchus</taxon>
    </lineage>
</organism>
<evidence type="ECO:0000256" key="1">
    <source>
        <dbReference type="SAM" id="MobiDB-lite"/>
    </source>
</evidence>
<keyword evidence="2" id="KW-1185">Reference proteome</keyword>
<feature type="compositionally biased region" description="Polar residues" evidence="1">
    <location>
        <begin position="1"/>
        <end position="13"/>
    </location>
</feature>
<evidence type="ECO:0000313" key="3">
    <source>
        <dbReference type="WBParaSite" id="jg8449.2"/>
    </source>
</evidence>
<feature type="region of interest" description="Disordered" evidence="1">
    <location>
        <begin position="1"/>
        <end position="22"/>
    </location>
</feature>
<reference evidence="3" key="1">
    <citation type="submission" date="2022-11" db="UniProtKB">
        <authorList>
            <consortium name="WormBaseParasite"/>
        </authorList>
    </citation>
    <scope>IDENTIFICATION</scope>
</reference>
<sequence>MSAYSADSPSQEQKTPKKRSWDPVWDNYTEVNDLGELKMRCSQCQQIFTKPKTSLTSHWEHRHKDHQQPAKKIRASVQETQSALAVALSIPAMSINSFLHPLMRRLFRLMSPNAVRLRCTYMASQVDVCGISGGLRKRLRRTSTAPHVDFSSDSGGFIWHVRWTYAASQVDFESDSGGLMWHLRWTFIVSNVDFYSISSRLLRHLDWTSIATLVDFCGGLIWHLWWTSTETQTESYAAHVDYCIILGEVLRHVRWSFTATQVDFYCISVTQVNLYGNSAGRLHNSSGVLRHLSSAASQVEFYSDSGGRLQHLRCTTTSSQVELYGILGVLPWQLG</sequence>
<accession>A0A915ER33</accession>
<evidence type="ECO:0000313" key="2">
    <source>
        <dbReference type="Proteomes" id="UP000887574"/>
    </source>
</evidence>
<dbReference type="AlphaFoldDB" id="A0A915ER33"/>
<name>A0A915ER33_9BILA</name>
<dbReference type="Proteomes" id="UP000887574">
    <property type="component" value="Unplaced"/>
</dbReference>